<sequence length="298" mass="33252">MPSHPDSTSLPEPKSQAPYRHVAPRAVPVPGLFPRLAELGSADEDWTGITEQAKRRKLQNRLNQRARRQRLLVSKTQQDEVAVAVNDEAPEGDKQTKKPSPCRLGQATTRAQLQAFAQHVSRSHHHGTIDIFHLPDTVRVNVFYALARNIALLGFDDAWLTDDAVSPFNRQGPLPETAPACPDTLRPTQLQVSVSHHPWIDLFPCPRMRDNFLAAVLLHGEDAIDEDALCRDVVDGGAEAGTEALIAWTDPWSPRGWEVTEAFLRKWGWLVHGCVEMQAGTNAWRQRRGLPSLRFPGC</sequence>
<feature type="compositionally biased region" description="Polar residues" evidence="1">
    <location>
        <begin position="1"/>
        <end position="10"/>
    </location>
</feature>
<evidence type="ECO:0000256" key="1">
    <source>
        <dbReference type="SAM" id="MobiDB-lite"/>
    </source>
</evidence>
<protein>
    <recommendedName>
        <fullName evidence="4">BZIP domain-containing protein</fullName>
    </recommendedName>
</protein>
<name>A0A8K0TQE6_9PEZI</name>
<evidence type="ECO:0000313" key="3">
    <source>
        <dbReference type="Proteomes" id="UP000813385"/>
    </source>
</evidence>
<dbReference type="Proteomes" id="UP000813385">
    <property type="component" value="Unassembled WGS sequence"/>
</dbReference>
<gene>
    <name evidence="2" type="ORF">B0T11DRAFT_67831</name>
</gene>
<evidence type="ECO:0008006" key="4">
    <source>
        <dbReference type="Google" id="ProtNLM"/>
    </source>
</evidence>
<comment type="caution">
    <text evidence="2">The sequence shown here is derived from an EMBL/GenBank/DDBJ whole genome shotgun (WGS) entry which is preliminary data.</text>
</comment>
<feature type="region of interest" description="Disordered" evidence="1">
    <location>
        <begin position="1"/>
        <end position="28"/>
    </location>
</feature>
<dbReference type="PANTHER" id="PTHR38116">
    <property type="entry name" value="CHROMOSOME 7, WHOLE GENOME SHOTGUN SEQUENCE"/>
    <property type="match status" value="1"/>
</dbReference>
<dbReference type="InterPro" id="IPR021833">
    <property type="entry name" value="DUF3425"/>
</dbReference>
<organism evidence="2 3">
    <name type="scientific">Plectosphaerella cucumerina</name>
    <dbReference type="NCBI Taxonomy" id="40658"/>
    <lineage>
        <taxon>Eukaryota</taxon>
        <taxon>Fungi</taxon>
        <taxon>Dikarya</taxon>
        <taxon>Ascomycota</taxon>
        <taxon>Pezizomycotina</taxon>
        <taxon>Sordariomycetes</taxon>
        <taxon>Hypocreomycetidae</taxon>
        <taxon>Glomerellales</taxon>
        <taxon>Plectosphaerellaceae</taxon>
        <taxon>Plectosphaerella</taxon>
    </lineage>
</organism>
<dbReference type="Pfam" id="PF11905">
    <property type="entry name" value="DUF3425"/>
    <property type="match status" value="1"/>
</dbReference>
<dbReference type="AlphaFoldDB" id="A0A8K0TQE6"/>
<dbReference type="PANTHER" id="PTHR38116:SF1">
    <property type="entry name" value="BZIP DOMAIN-CONTAINING PROTEIN"/>
    <property type="match status" value="1"/>
</dbReference>
<evidence type="ECO:0000313" key="2">
    <source>
        <dbReference type="EMBL" id="KAH7368852.1"/>
    </source>
</evidence>
<keyword evidence="3" id="KW-1185">Reference proteome</keyword>
<feature type="region of interest" description="Disordered" evidence="1">
    <location>
        <begin position="82"/>
        <end position="104"/>
    </location>
</feature>
<dbReference type="EMBL" id="JAGPXD010000002">
    <property type="protein sequence ID" value="KAH7368852.1"/>
    <property type="molecule type" value="Genomic_DNA"/>
</dbReference>
<dbReference type="OrthoDB" id="2245989at2759"/>
<proteinExistence type="predicted"/>
<reference evidence="2" key="1">
    <citation type="journal article" date="2021" name="Nat. Commun.">
        <title>Genetic determinants of endophytism in the Arabidopsis root mycobiome.</title>
        <authorList>
            <person name="Mesny F."/>
            <person name="Miyauchi S."/>
            <person name="Thiergart T."/>
            <person name="Pickel B."/>
            <person name="Atanasova L."/>
            <person name="Karlsson M."/>
            <person name="Huettel B."/>
            <person name="Barry K.W."/>
            <person name="Haridas S."/>
            <person name="Chen C."/>
            <person name="Bauer D."/>
            <person name="Andreopoulos W."/>
            <person name="Pangilinan J."/>
            <person name="LaButti K."/>
            <person name="Riley R."/>
            <person name="Lipzen A."/>
            <person name="Clum A."/>
            <person name="Drula E."/>
            <person name="Henrissat B."/>
            <person name="Kohler A."/>
            <person name="Grigoriev I.V."/>
            <person name="Martin F.M."/>
            <person name="Hacquard S."/>
        </authorList>
    </citation>
    <scope>NUCLEOTIDE SEQUENCE</scope>
    <source>
        <strain evidence="2">MPI-CAGE-AT-0016</strain>
    </source>
</reference>
<accession>A0A8K0TQE6</accession>